<dbReference type="PANTHER" id="PTHR36091:SF1">
    <property type="entry name" value="ALTERED INHERITANCE OF MITOCHONDRIA PROTEIN 9, MITOCHONDRIAL"/>
    <property type="match status" value="1"/>
</dbReference>
<gene>
    <name evidence="1" type="ORF">BDV23DRAFT_173680</name>
</gene>
<dbReference type="EMBL" id="ML735275">
    <property type="protein sequence ID" value="KAE8388679.1"/>
    <property type="molecule type" value="Genomic_DNA"/>
</dbReference>
<evidence type="ECO:0000313" key="1">
    <source>
        <dbReference type="EMBL" id="KAE8388679.1"/>
    </source>
</evidence>
<protein>
    <recommendedName>
        <fullName evidence="2">Aminoglycoside phosphotransferase domain-containing protein</fullName>
    </recommendedName>
</protein>
<evidence type="ECO:0008006" key="2">
    <source>
        <dbReference type="Google" id="ProtNLM"/>
    </source>
</evidence>
<dbReference type="OrthoDB" id="2831558at2759"/>
<dbReference type="InterPro" id="IPR051035">
    <property type="entry name" value="Mito_inheritance_9"/>
</dbReference>
<dbReference type="Proteomes" id="UP000326877">
    <property type="component" value="Unassembled WGS sequence"/>
</dbReference>
<dbReference type="GO" id="GO:0005739">
    <property type="term" value="C:mitochondrion"/>
    <property type="evidence" value="ECO:0007669"/>
    <property type="project" value="TreeGrafter"/>
</dbReference>
<dbReference type="AlphaFoldDB" id="A0A5N7C3V1"/>
<accession>A0A5N7C3V1</accession>
<name>A0A5N7C3V1_PETAA</name>
<organism evidence="1">
    <name type="scientific">Petromyces alliaceus</name>
    <name type="common">Aspergillus alliaceus</name>
    <dbReference type="NCBI Taxonomy" id="209559"/>
    <lineage>
        <taxon>Eukaryota</taxon>
        <taxon>Fungi</taxon>
        <taxon>Dikarya</taxon>
        <taxon>Ascomycota</taxon>
        <taxon>Pezizomycotina</taxon>
        <taxon>Eurotiomycetes</taxon>
        <taxon>Eurotiomycetidae</taxon>
        <taxon>Eurotiales</taxon>
        <taxon>Aspergillaceae</taxon>
        <taxon>Aspergillus</taxon>
        <taxon>Aspergillus subgen. Circumdati</taxon>
    </lineage>
</organism>
<reference evidence="1" key="1">
    <citation type="submission" date="2019-04" db="EMBL/GenBank/DDBJ databases">
        <title>Friends and foes A comparative genomics studyof 23 Aspergillus species from section Flavi.</title>
        <authorList>
            <consortium name="DOE Joint Genome Institute"/>
            <person name="Kjaerbolling I."/>
            <person name="Vesth T."/>
            <person name="Frisvad J.C."/>
            <person name="Nybo J.L."/>
            <person name="Theobald S."/>
            <person name="Kildgaard S."/>
            <person name="Isbrandt T."/>
            <person name="Kuo A."/>
            <person name="Sato A."/>
            <person name="Lyhne E.K."/>
            <person name="Kogle M.E."/>
            <person name="Wiebenga A."/>
            <person name="Kun R.S."/>
            <person name="Lubbers R.J."/>
            <person name="Makela M.R."/>
            <person name="Barry K."/>
            <person name="Chovatia M."/>
            <person name="Clum A."/>
            <person name="Daum C."/>
            <person name="Haridas S."/>
            <person name="He G."/>
            <person name="LaButti K."/>
            <person name="Lipzen A."/>
            <person name="Mondo S."/>
            <person name="Riley R."/>
            <person name="Salamov A."/>
            <person name="Simmons B.A."/>
            <person name="Magnuson J.K."/>
            <person name="Henrissat B."/>
            <person name="Mortensen U.H."/>
            <person name="Larsen T.O."/>
            <person name="Devries R.P."/>
            <person name="Grigoriev I.V."/>
            <person name="Machida M."/>
            <person name="Baker S.E."/>
            <person name="Andersen M.R."/>
        </authorList>
    </citation>
    <scope>NUCLEOTIDE SEQUENCE [LARGE SCALE GENOMIC DNA]</scope>
    <source>
        <strain evidence="1">IBT 14317</strain>
    </source>
</reference>
<sequence length="269" mass="30738">MIPRIQSAQNKSSKSMSRIASWDFPAYYSLYFSGGPLDSHLKIPFEKGSFRLFSVPFCNVGSNATGLQLGENLTSYCLGFVETGFSRLPKEDSVNRELLPHQGSTQSHIRLLNIRQKVMEKLAQDTRIQDAATPALLHPDVNKRNIYVSTEEPSIITGLLDWRSAGIGPTFIYANETPDFEQGRKDASICYQTYDVCMNGLVPKLRPARLLDPTLFRLFHHCHTTWRDTRWTELGLQGSYPYSPTEEELKEYVRDYDDFEPLQRLKTMA</sequence>
<proteinExistence type="predicted"/>
<dbReference type="Gene3D" id="3.90.1200.10">
    <property type="match status" value="1"/>
</dbReference>
<dbReference type="PANTHER" id="PTHR36091">
    <property type="entry name" value="ALTERED INHERITANCE OF MITOCHONDRIA PROTEIN 9, MITOCHONDRIAL"/>
    <property type="match status" value="1"/>
</dbReference>